<evidence type="ECO:0000313" key="1">
    <source>
        <dbReference type="EMBL" id="KKL92084.1"/>
    </source>
</evidence>
<name>A0A0F9G061_9ZZZZ</name>
<accession>A0A0F9G061</accession>
<comment type="caution">
    <text evidence="1">The sequence shown here is derived from an EMBL/GenBank/DDBJ whole genome shotgun (WGS) entry which is preliminary data.</text>
</comment>
<feature type="non-terminal residue" evidence="1">
    <location>
        <position position="1"/>
    </location>
</feature>
<organism evidence="1">
    <name type="scientific">marine sediment metagenome</name>
    <dbReference type="NCBI Taxonomy" id="412755"/>
    <lineage>
        <taxon>unclassified sequences</taxon>
        <taxon>metagenomes</taxon>
        <taxon>ecological metagenomes</taxon>
    </lineage>
</organism>
<reference evidence="1" key="1">
    <citation type="journal article" date="2015" name="Nature">
        <title>Complex archaea that bridge the gap between prokaryotes and eukaryotes.</title>
        <authorList>
            <person name="Spang A."/>
            <person name="Saw J.H."/>
            <person name="Jorgensen S.L."/>
            <person name="Zaremba-Niedzwiedzka K."/>
            <person name="Martijn J."/>
            <person name="Lind A.E."/>
            <person name="van Eijk R."/>
            <person name="Schleper C."/>
            <person name="Guy L."/>
            <person name="Ettema T.J."/>
        </authorList>
    </citation>
    <scope>NUCLEOTIDE SEQUENCE</scope>
</reference>
<protein>
    <submittedName>
        <fullName evidence="1">Uncharacterized protein</fullName>
    </submittedName>
</protein>
<proteinExistence type="predicted"/>
<dbReference type="EMBL" id="LAZR01019562">
    <property type="protein sequence ID" value="KKL92084.1"/>
    <property type="molecule type" value="Genomic_DNA"/>
</dbReference>
<dbReference type="AlphaFoldDB" id="A0A0F9G061"/>
<gene>
    <name evidence="1" type="ORF">LCGC14_1888280</name>
</gene>
<sequence length="39" mass="4734">PQAVITFFDYPADYVDRIKEMVNTALEEYDTEWNEYKND</sequence>